<evidence type="ECO:0000313" key="4">
    <source>
        <dbReference type="EMBL" id="GAA1586730.1"/>
    </source>
</evidence>
<protein>
    <recommendedName>
        <fullName evidence="1">Gamma-glutamyl-hercynylcysteine sulfoxide hydrolase</fullName>
        <ecNumber evidence="1">3.5.1.118</ecNumber>
    </recommendedName>
    <alternativeName>
        <fullName evidence="1">Gamma-glutamyl hercynylcysteine S-oxide hydrolase</fullName>
    </alternativeName>
</protein>
<comment type="catalytic activity">
    <reaction evidence="1">
        <text>gamma-L-glutamyl-hercynylcysteine S-oxide + H2O = S-(hercyn-2-yl)-L-cysteine S-oxide + L-glutamate</text>
        <dbReference type="Rhea" id="RHEA:42684"/>
        <dbReference type="ChEBI" id="CHEBI:15377"/>
        <dbReference type="ChEBI" id="CHEBI:29985"/>
        <dbReference type="ChEBI" id="CHEBI:82703"/>
        <dbReference type="ChEBI" id="CHEBI:82706"/>
        <dbReference type="EC" id="3.5.1.118"/>
    </reaction>
</comment>
<keyword evidence="1" id="KW-0315">Glutamine amidotransferase</keyword>
<feature type="region of interest" description="Disordered" evidence="2">
    <location>
        <begin position="95"/>
        <end position="140"/>
    </location>
</feature>
<dbReference type="PANTHER" id="PTHR43187:SF2">
    <property type="entry name" value="GAMMA-GLUTAMYL-HERCYNYLCYSTEINE SULFOXIDE HYDROLASE"/>
    <property type="match status" value="1"/>
</dbReference>
<comment type="caution">
    <text evidence="4">The sequence shown here is derived from an EMBL/GenBank/DDBJ whole genome shotgun (WGS) entry which is preliminary data.</text>
</comment>
<evidence type="ECO:0000259" key="3">
    <source>
        <dbReference type="PROSITE" id="PS51278"/>
    </source>
</evidence>
<evidence type="ECO:0000313" key="5">
    <source>
        <dbReference type="Proteomes" id="UP001501705"/>
    </source>
</evidence>
<dbReference type="InterPro" id="IPR032889">
    <property type="entry name" value="EgtC_Actinobacteria"/>
</dbReference>
<feature type="compositionally biased region" description="Low complexity" evidence="2">
    <location>
        <begin position="101"/>
        <end position="113"/>
    </location>
</feature>
<comment type="function">
    <text evidence="1">Catalyzes the hydrolysis of the gamma-glutamyl amide bond of hercynyl-gamma-L-glutamyl-L-cysteine sulfoxide to produce hercynylcysteine sulfoxide, a step in the biosynthesis pathway of ergothioneine.</text>
</comment>
<comment type="pathway">
    <text evidence="1">Amino-acid biosynthesis; ergothioneine biosynthesis.</text>
</comment>
<dbReference type="Pfam" id="PF13522">
    <property type="entry name" value="GATase_6"/>
    <property type="match status" value="1"/>
</dbReference>
<gene>
    <name evidence="1" type="primary">egtC</name>
    <name evidence="4" type="ORF">GCM10009804_48470</name>
</gene>
<dbReference type="InterPro" id="IPR029055">
    <property type="entry name" value="Ntn_hydrolases_N"/>
</dbReference>
<dbReference type="HAMAP" id="MF_02036">
    <property type="entry name" value="EgtC"/>
    <property type="match status" value="1"/>
</dbReference>
<dbReference type="Gene3D" id="3.60.20.10">
    <property type="entry name" value="Glutamine Phosphoribosylpyrophosphate, subunit 1, domain 1"/>
    <property type="match status" value="2"/>
</dbReference>
<dbReference type="InterPro" id="IPR017932">
    <property type="entry name" value="GATase_2_dom"/>
</dbReference>
<accession>A0ABP4PVE7</accession>
<dbReference type="CDD" id="cd01908">
    <property type="entry name" value="YafJ"/>
    <property type="match status" value="1"/>
</dbReference>
<proteinExistence type="inferred from homology"/>
<feature type="domain" description="Glutamine amidotransferase type-2" evidence="3">
    <location>
        <begin position="2"/>
        <end position="336"/>
    </location>
</feature>
<keyword evidence="5" id="KW-1185">Reference proteome</keyword>
<reference evidence="5" key="1">
    <citation type="journal article" date="2019" name="Int. J. Syst. Evol. Microbiol.">
        <title>The Global Catalogue of Microorganisms (GCM) 10K type strain sequencing project: providing services to taxonomists for standard genome sequencing and annotation.</title>
        <authorList>
            <consortium name="The Broad Institute Genomics Platform"/>
            <consortium name="The Broad Institute Genome Sequencing Center for Infectious Disease"/>
            <person name="Wu L."/>
            <person name="Ma J."/>
        </authorList>
    </citation>
    <scope>NUCLEOTIDE SEQUENCE [LARGE SCALE GENOMIC DNA]</scope>
    <source>
        <strain evidence="5">JCM 15572</strain>
    </source>
</reference>
<keyword evidence="1" id="KW-0378">Hydrolase</keyword>
<organism evidence="4 5">
    <name type="scientific">Kribbella hippodromi</name>
    <dbReference type="NCBI Taxonomy" id="434347"/>
    <lineage>
        <taxon>Bacteria</taxon>
        <taxon>Bacillati</taxon>
        <taxon>Actinomycetota</taxon>
        <taxon>Actinomycetes</taxon>
        <taxon>Propionibacteriales</taxon>
        <taxon>Kribbellaceae</taxon>
        <taxon>Kribbella</taxon>
    </lineage>
</organism>
<dbReference type="PANTHER" id="PTHR43187">
    <property type="entry name" value="GLUTAMINE AMIDOTRANSFERASE DUG3-RELATED"/>
    <property type="match status" value="1"/>
</dbReference>
<dbReference type="PROSITE" id="PS51278">
    <property type="entry name" value="GATASE_TYPE_2"/>
    <property type="match status" value="1"/>
</dbReference>
<evidence type="ECO:0000256" key="1">
    <source>
        <dbReference type="HAMAP-Rule" id="MF_02036"/>
    </source>
</evidence>
<name>A0ABP4PVE7_9ACTN</name>
<dbReference type="SUPFAM" id="SSF56235">
    <property type="entry name" value="N-terminal nucleophile aminohydrolases (Ntn hydrolases)"/>
    <property type="match status" value="1"/>
</dbReference>
<dbReference type="EC" id="3.5.1.118" evidence="1"/>
<sequence length="336" mass="35072">MCRHLAYLGPPTTLSDLILTPPHSLYEQSWTPTDMRHGGTLNADGYGLGWYTEDPPTADDLPAYTAAAPHDLASTGPAVGNHGAAGGAVVGDRGAGGGAAAGDESASAGAVAGDHQTSAAVHQGAAAAPSSVSHETRRRRPVRYRRNVPIWADQNLAELAGSIRAGGVLAAVRNGTMGMPYGEGAVAPFRSGEWLFSHNGRVPGWPESVVKLAEQLPAADLLGLDAPVDSAFIFALIRHRMGARDDHEAAVAAVTSVVRDVEATAPGSRLNFLLTNGTHLIATTWTHSLHVRRTHNSITLASEPFGEEPGWSEVPDRMLLVATATTLQLTPMEGSA</sequence>
<dbReference type="InterPro" id="IPR052373">
    <property type="entry name" value="Gamma-glu_amide_hydrolase"/>
</dbReference>
<evidence type="ECO:0000256" key="2">
    <source>
        <dbReference type="SAM" id="MobiDB-lite"/>
    </source>
</evidence>
<dbReference type="EMBL" id="BAAAPH010000016">
    <property type="protein sequence ID" value="GAA1586730.1"/>
    <property type="molecule type" value="Genomic_DNA"/>
</dbReference>
<dbReference type="Proteomes" id="UP001501705">
    <property type="component" value="Unassembled WGS sequence"/>
</dbReference>